<gene>
    <name evidence="3" type="ORF">Scaly_0066200</name>
</gene>
<reference evidence="3" key="1">
    <citation type="submission" date="2020-06" db="EMBL/GenBank/DDBJ databases">
        <authorList>
            <person name="Li T."/>
            <person name="Hu X."/>
            <person name="Zhang T."/>
            <person name="Song X."/>
            <person name="Zhang H."/>
            <person name="Dai N."/>
            <person name="Sheng W."/>
            <person name="Hou X."/>
            <person name="Wei L."/>
        </authorList>
    </citation>
    <scope>NUCLEOTIDE SEQUENCE</scope>
    <source>
        <strain evidence="3">KEN8</strain>
        <tissue evidence="3">Leaf</tissue>
    </source>
</reference>
<dbReference type="PANTHER" id="PTHR31973:SF191">
    <property type="entry name" value="OS05G0489400 PROTEIN"/>
    <property type="match status" value="1"/>
</dbReference>
<evidence type="ECO:0000259" key="1">
    <source>
        <dbReference type="Pfam" id="PF03108"/>
    </source>
</evidence>
<evidence type="ECO:0008006" key="4">
    <source>
        <dbReference type="Google" id="ProtNLM"/>
    </source>
</evidence>
<sequence>MRKIIGCLRVMMRGLSRDELPNDKESDGEWKKYTFPIFNSLYLFEPTFALGMIFINKKELRYVIQLHAIKSKANIKIAKNDRERFHAKCAGNDCMWRIHACALKTECTFQIKDYVPNHTCNITFHVKNMKSTWLSKKYMHKFKTDPKRWIKGFIVDVIEEIRCNTTRNQVARAKRFALLMLEGSASEQYALLWDNDDETKRSNPRSTVILGTEQEDWQNIFDRFYVCLQALKLNYLNGYRLVICVDGCHLKGAYGGVLLSYVSIDPNNNLFPICYAVVMKENKDTSDWFLTLLKMNLRVDECGLMPFMSDKQKRNIEKLGGCIPIKSDDKHYQVSCFDGTQYSVDLENATCGCRKWDLSGIPCKCY</sequence>
<dbReference type="Pfam" id="PF04434">
    <property type="entry name" value="SWIM"/>
    <property type="match status" value="1"/>
</dbReference>
<feature type="domain" description="Transposase MuDR plant" evidence="1">
    <location>
        <begin position="48"/>
        <end position="111"/>
    </location>
</feature>
<evidence type="ECO:0000259" key="2">
    <source>
        <dbReference type="Pfam" id="PF04434"/>
    </source>
</evidence>
<protein>
    <recommendedName>
        <fullName evidence="4">Transposase MuDR plant domain-containing protein</fullName>
    </recommendedName>
</protein>
<dbReference type="PANTHER" id="PTHR31973">
    <property type="entry name" value="POLYPROTEIN, PUTATIVE-RELATED"/>
    <property type="match status" value="1"/>
</dbReference>
<accession>A0AAW2SUT2</accession>
<comment type="caution">
    <text evidence="3">The sequence shown here is derived from an EMBL/GenBank/DDBJ whole genome shotgun (WGS) entry which is preliminary data.</text>
</comment>
<dbReference type="InterPro" id="IPR004332">
    <property type="entry name" value="Transposase_MuDR"/>
</dbReference>
<proteinExistence type="predicted"/>
<reference evidence="3" key="2">
    <citation type="journal article" date="2024" name="Plant">
        <title>Genomic evolution and insights into agronomic trait innovations of Sesamum species.</title>
        <authorList>
            <person name="Miao H."/>
            <person name="Wang L."/>
            <person name="Qu L."/>
            <person name="Liu H."/>
            <person name="Sun Y."/>
            <person name="Le M."/>
            <person name="Wang Q."/>
            <person name="Wei S."/>
            <person name="Zheng Y."/>
            <person name="Lin W."/>
            <person name="Duan Y."/>
            <person name="Cao H."/>
            <person name="Xiong S."/>
            <person name="Wang X."/>
            <person name="Wei L."/>
            <person name="Li C."/>
            <person name="Ma Q."/>
            <person name="Ju M."/>
            <person name="Zhao R."/>
            <person name="Li G."/>
            <person name="Mu C."/>
            <person name="Tian Q."/>
            <person name="Mei H."/>
            <person name="Zhang T."/>
            <person name="Gao T."/>
            <person name="Zhang H."/>
        </authorList>
    </citation>
    <scope>NUCLEOTIDE SEQUENCE</scope>
    <source>
        <strain evidence="3">KEN8</strain>
    </source>
</reference>
<dbReference type="EMBL" id="JACGWM010000001">
    <property type="protein sequence ID" value="KAL0396178.1"/>
    <property type="molecule type" value="Genomic_DNA"/>
</dbReference>
<dbReference type="AlphaFoldDB" id="A0AAW2SUT2"/>
<evidence type="ECO:0000313" key="3">
    <source>
        <dbReference type="EMBL" id="KAL0396178.1"/>
    </source>
</evidence>
<organism evidence="3">
    <name type="scientific">Sesamum calycinum</name>
    <dbReference type="NCBI Taxonomy" id="2727403"/>
    <lineage>
        <taxon>Eukaryota</taxon>
        <taxon>Viridiplantae</taxon>
        <taxon>Streptophyta</taxon>
        <taxon>Embryophyta</taxon>
        <taxon>Tracheophyta</taxon>
        <taxon>Spermatophyta</taxon>
        <taxon>Magnoliopsida</taxon>
        <taxon>eudicotyledons</taxon>
        <taxon>Gunneridae</taxon>
        <taxon>Pentapetalae</taxon>
        <taxon>asterids</taxon>
        <taxon>lamiids</taxon>
        <taxon>Lamiales</taxon>
        <taxon>Pedaliaceae</taxon>
        <taxon>Sesamum</taxon>
    </lineage>
</organism>
<feature type="domain" description="SWIM-type" evidence="2">
    <location>
        <begin position="333"/>
        <end position="364"/>
    </location>
</feature>
<dbReference type="Pfam" id="PF03108">
    <property type="entry name" value="DBD_Tnp_Mut"/>
    <property type="match status" value="1"/>
</dbReference>
<dbReference type="InterPro" id="IPR007527">
    <property type="entry name" value="Znf_SWIM"/>
</dbReference>
<dbReference type="GO" id="GO:0008270">
    <property type="term" value="F:zinc ion binding"/>
    <property type="evidence" value="ECO:0007669"/>
    <property type="project" value="InterPro"/>
</dbReference>
<name>A0AAW2SUT2_9LAMI</name>